<proteinExistence type="predicted"/>
<dbReference type="InterPro" id="IPR011075">
    <property type="entry name" value="TetR_C"/>
</dbReference>
<evidence type="ECO:0000259" key="5">
    <source>
        <dbReference type="PROSITE" id="PS50977"/>
    </source>
</evidence>
<feature type="domain" description="HTH tetR-type" evidence="5">
    <location>
        <begin position="14"/>
        <end position="74"/>
    </location>
</feature>
<name>A0ABP3ZJ79_9ACTN</name>
<evidence type="ECO:0000256" key="1">
    <source>
        <dbReference type="ARBA" id="ARBA00023015"/>
    </source>
</evidence>
<evidence type="ECO:0000313" key="7">
    <source>
        <dbReference type="Proteomes" id="UP001500542"/>
    </source>
</evidence>
<keyword evidence="7" id="KW-1185">Reference proteome</keyword>
<feature type="DNA-binding region" description="H-T-H motif" evidence="4">
    <location>
        <begin position="37"/>
        <end position="56"/>
    </location>
</feature>
<dbReference type="InterPro" id="IPR036271">
    <property type="entry name" value="Tet_transcr_reg_TetR-rel_C_sf"/>
</dbReference>
<dbReference type="PANTHER" id="PTHR47506">
    <property type="entry name" value="TRANSCRIPTIONAL REGULATORY PROTEIN"/>
    <property type="match status" value="1"/>
</dbReference>
<reference evidence="7" key="1">
    <citation type="journal article" date="2019" name="Int. J. Syst. Evol. Microbiol.">
        <title>The Global Catalogue of Microorganisms (GCM) 10K type strain sequencing project: providing services to taxonomists for standard genome sequencing and annotation.</title>
        <authorList>
            <consortium name="The Broad Institute Genomics Platform"/>
            <consortium name="The Broad Institute Genome Sequencing Center for Infectious Disease"/>
            <person name="Wu L."/>
            <person name="Ma J."/>
        </authorList>
    </citation>
    <scope>NUCLEOTIDE SEQUENCE [LARGE SCALE GENOMIC DNA]</scope>
    <source>
        <strain evidence="7">JCM 10977</strain>
    </source>
</reference>
<comment type="caution">
    <text evidence="6">The sequence shown here is derived from an EMBL/GenBank/DDBJ whole genome shotgun (WGS) entry which is preliminary data.</text>
</comment>
<dbReference type="Pfam" id="PF00440">
    <property type="entry name" value="TetR_N"/>
    <property type="match status" value="1"/>
</dbReference>
<gene>
    <name evidence="6" type="ORF">GCM10009554_00740</name>
</gene>
<dbReference type="PANTHER" id="PTHR47506:SF6">
    <property type="entry name" value="HTH-TYPE TRANSCRIPTIONAL REPRESSOR NEMR"/>
    <property type="match status" value="1"/>
</dbReference>
<keyword evidence="3" id="KW-0804">Transcription</keyword>
<evidence type="ECO:0000256" key="4">
    <source>
        <dbReference type="PROSITE-ProRule" id="PRU00335"/>
    </source>
</evidence>
<dbReference type="EMBL" id="BAAAHK010000001">
    <property type="protein sequence ID" value="GAA0922897.1"/>
    <property type="molecule type" value="Genomic_DNA"/>
</dbReference>
<sequence length="201" mass="21645">MVKTGGHIGGMARRSMREEIVEAALAQFHERGFNAAAVKDITDRAGVPKGSFYNHFESKEALAIVALERYGNGGRLTELADSSVEPVARIRAHFEGMRDDMISSGITRGCLLGNFGAEIVDHSEPIRAGVRAGLERWSGLLAGAIAEGQEAGGIPRELNADQTARYLLSAWEGTLIQARAFKSAEPFESFFGITFGSLFKG</sequence>
<dbReference type="Gene3D" id="1.10.357.10">
    <property type="entry name" value="Tetracycline Repressor, domain 2"/>
    <property type="match status" value="1"/>
</dbReference>
<dbReference type="Proteomes" id="UP001500542">
    <property type="component" value="Unassembled WGS sequence"/>
</dbReference>
<accession>A0ABP3ZJ79</accession>
<evidence type="ECO:0000313" key="6">
    <source>
        <dbReference type="EMBL" id="GAA0922897.1"/>
    </source>
</evidence>
<evidence type="ECO:0000256" key="2">
    <source>
        <dbReference type="ARBA" id="ARBA00023125"/>
    </source>
</evidence>
<dbReference type="InterPro" id="IPR001647">
    <property type="entry name" value="HTH_TetR"/>
</dbReference>
<evidence type="ECO:0000256" key="3">
    <source>
        <dbReference type="ARBA" id="ARBA00023163"/>
    </source>
</evidence>
<dbReference type="SUPFAM" id="SSF48498">
    <property type="entry name" value="Tetracyclin repressor-like, C-terminal domain"/>
    <property type="match status" value="1"/>
</dbReference>
<organism evidence="6 7">
    <name type="scientific">Kribbella koreensis</name>
    <dbReference type="NCBI Taxonomy" id="57909"/>
    <lineage>
        <taxon>Bacteria</taxon>
        <taxon>Bacillati</taxon>
        <taxon>Actinomycetota</taxon>
        <taxon>Actinomycetes</taxon>
        <taxon>Propionibacteriales</taxon>
        <taxon>Kribbellaceae</taxon>
        <taxon>Kribbella</taxon>
    </lineage>
</organism>
<dbReference type="InterPro" id="IPR009057">
    <property type="entry name" value="Homeodomain-like_sf"/>
</dbReference>
<protein>
    <submittedName>
        <fullName evidence="6">TetR/AcrR family transcriptional regulator</fullName>
    </submittedName>
</protein>
<dbReference type="SUPFAM" id="SSF46689">
    <property type="entry name" value="Homeodomain-like"/>
    <property type="match status" value="1"/>
</dbReference>
<keyword evidence="2 4" id="KW-0238">DNA-binding</keyword>
<dbReference type="PRINTS" id="PR00455">
    <property type="entry name" value="HTHTETR"/>
</dbReference>
<dbReference type="Pfam" id="PF16925">
    <property type="entry name" value="TetR_C_13"/>
    <property type="match status" value="1"/>
</dbReference>
<keyword evidence="1" id="KW-0805">Transcription regulation</keyword>
<dbReference type="PROSITE" id="PS50977">
    <property type="entry name" value="HTH_TETR_2"/>
    <property type="match status" value="1"/>
</dbReference>